<dbReference type="EMBL" id="KQ981120">
    <property type="protein sequence ID" value="KYN09368.1"/>
    <property type="molecule type" value="Genomic_DNA"/>
</dbReference>
<reference evidence="2 3" key="1">
    <citation type="submission" date="2015-09" db="EMBL/GenBank/DDBJ databases">
        <title>Trachymyrmex cornetzi WGS genome.</title>
        <authorList>
            <person name="Nygaard S."/>
            <person name="Hu H."/>
            <person name="Boomsma J."/>
            <person name="Zhang G."/>
        </authorList>
    </citation>
    <scope>NUCLEOTIDE SEQUENCE [LARGE SCALE GENOMIC DNA]</scope>
    <source>
        <strain evidence="2">Tcor2-1</strain>
        <tissue evidence="2">Whole body</tissue>
    </source>
</reference>
<name>A0A151IRL1_9HYME</name>
<accession>A0A151IRL1</accession>
<keyword evidence="3" id="KW-1185">Reference proteome</keyword>
<evidence type="ECO:0000313" key="3">
    <source>
        <dbReference type="Proteomes" id="UP000078492"/>
    </source>
</evidence>
<dbReference type="InterPro" id="IPR049512">
    <property type="entry name" value="DJR-like_dom"/>
</dbReference>
<dbReference type="PANTHER" id="PTHR36159">
    <property type="entry name" value="PROTEIN CBG23766"/>
    <property type="match status" value="1"/>
</dbReference>
<dbReference type="AlphaFoldDB" id="A0A151IRL1"/>
<protein>
    <recommendedName>
        <fullName evidence="1">Double jelly roll-like domain-containing protein</fullName>
    </recommendedName>
</protein>
<proteinExistence type="predicted"/>
<organism evidence="2 3">
    <name type="scientific">Trachymyrmex cornetzi</name>
    <dbReference type="NCBI Taxonomy" id="471704"/>
    <lineage>
        <taxon>Eukaryota</taxon>
        <taxon>Metazoa</taxon>
        <taxon>Ecdysozoa</taxon>
        <taxon>Arthropoda</taxon>
        <taxon>Hexapoda</taxon>
        <taxon>Insecta</taxon>
        <taxon>Pterygota</taxon>
        <taxon>Neoptera</taxon>
        <taxon>Endopterygota</taxon>
        <taxon>Hymenoptera</taxon>
        <taxon>Apocrita</taxon>
        <taxon>Aculeata</taxon>
        <taxon>Formicoidea</taxon>
        <taxon>Formicidae</taxon>
        <taxon>Myrmicinae</taxon>
        <taxon>Trachymyrmex</taxon>
    </lineage>
</organism>
<dbReference type="Proteomes" id="UP000078492">
    <property type="component" value="Unassembled WGS sequence"/>
</dbReference>
<evidence type="ECO:0000259" key="1">
    <source>
        <dbReference type="Pfam" id="PF21738"/>
    </source>
</evidence>
<dbReference type="PANTHER" id="PTHR36159:SF1">
    <property type="entry name" value="RETROVIRUS-RELATED POL POLYPROTEIN FROM TRANSPOSON 412-LIKE PROTEIN"/>
    <property type="match status" value="1"/>
</dbReference>
<dbReference type="STRING" id="471704.A0A151IRL1"/>
<feature type="domain" description="Double jelly roll-like" evidence="1">
    <location>
        <begin position="331"/>
        <end position="403"/>
    </location>
</feature>
<evidence type="ECO:0000313" key="2">
    <source>
        <dbReference type="EMBL" id="KYN09368.1"/>
    </source>
</evidence>
<gene>
    <name evidence="2" type="ORF">ALC57_18526</name>
</gene>
<dbReference type="Pfam" id="PF21738">
    <property type="entry name" value="DJR-like_dom"/>
    <property type="match status" value="1"/>
</dbReference>
<sequence>MATLVAWEQCYDEFIESLEEQSRIKRPRLTTGNRQGMCRPLPYADFRWVDHVHNFDLMTIALDSSTGYILEVEYPQHLHDEHAEAMIANPNFHSRSVFSENLVAIELRKTDTNSLIYHVECNDVYDIMKRDINRLDTSDYTVDNERESRSHSCLGSYGSQNKDWYGLESKEESLIGGATGVTKVVNDSKATQHHLEELQCHNRVMEGRDVYLAPYKFGKGIARRKKNVYKTLKMLRGVTTDMQLQQLENRGIASCTLTVSTIYGRRRNSNSIRQTFCEDYKCVDVNARHEFILIRVSNDNNCLVGNPVTEPEVELFKVQWWMPHVALNEIARFRKAYYGINYFETLLNVLSFVEKGPFAVIDCSRQNVSVMSTTVDVCIEFDCKKNVPVNTTAYYFIIHDRVIEYCPLSNVVRKIM</sequence>